<dbReference type="InterPro" id="IPR005546">
    <property type="entry name" value="Autotransporte_beta"/>
</dbReference>
<evidence type="ECO:0000256" key="2">
    <source>
        <dbReference type="ARBA" id="ARBA00022737"/>
    </source>
</evidence>
<dbReference type="Gene3D" id="2.60.40.10">
    <property type="entry name" value="Immunoglobulins"/>
    <property type="match status" value="9"/>
</dbReference>
<reference evidence="6 7" key="1">
    <citation type="submission" date="2020-07" db="EMBL/GenBank/DDBJ databases">
        <title>isolation of Luteimonas sp. SJ-16.</title>
        <authorList>
            <person name="Huang X.-X."/>
            <person name="Xu L."/>
            <person name="Sun J.-Q."/>
        </authorList>
    </citation>
    <scope>NUCLEOTIDE SEQUENCE [LARGE SCALE GENOMIC DNA]</scope>
    <source>
        <strain evidence="6 7">SJ-16</strain>
    </source>
</reference>
<dbReference type="Proteomes" id="UP000589896">
    <property type="component" value="Unassembled WGS sequence"/>
</dbReference>
<dbReference type="InterPro" id="IPR013783">
    <property type="entry name" value="Ig-like_fold"/>
</dbReference>
<name>A0A7Z0TT11_9GAMM</name>
<dbReference type="SMART" id="SM00869">
    <property type="entry name" value="Autotransporter"/>
    <property type="match status" value="1"/>
</dbReference>
<feature type="region of interest" description="Disordered" evidence="4">
    <location>
        <begin position="1295"/>
        <end position="1331"/>
    </location>
</feature>
<dbReference type="PANTHER" id="PTHR37494:SF1">
    <property type="entry name" value="STAPHYLOCOCCUS AUREUS SURFACE PROTEIN A"/>
    <property type="match status" value="1"/>
</dbReference>
<dbReference type="InterPro" id="IPR038081">
    <property type="entry name" value="CalX-like_sf"/>
</dbReference>
<evidence type="ECO:0000259" key="5">
    <source>
        <dbReference type="PROSITE" id="PS51208"/>
    </source>
</evidence>
<dbReference type="GO" id="GO:0016020">
    <property type="term" value="C:membrane"/>
    <property type="evidence" value="ECO:0007669"/>
    <property type="project" value="InterPro"/>
</dbReference>
<dbReference type="Gene3D" id="2.60.40.2810">
    <property type="match status" value="1"/>
</dbReference>
<keyword evidence="2" id="KW-0677">Repeat</keyword>
<dbReference type="PROSITE" id="PS51208">
    <property type="entry name" value="AUTOTRANSPORTER"/>
    <property type="match status" value="1"/>
</dbReference>
<accession>A0A7Z0TT11</accession>
<dbReference type="Pfam" id="PF03797">
    <property type="entry name" value="Autotransporter"/>
    <property type="match status" value="1"/>
</dbReference>
<dbReference type="InterPro" id="IPR036709">
    <property type="entry name" value="Autotransporte_beta_dom_sf"/>
</dbReference>
<dbReference type="Pfam" id="PF17963">
    <property type="entry name" value="Big_9"/>
    <property type="match status" value="1"/>
</dbReference>
<evidence type="ECO:0000256" key="3">
    <source>
        <dbReference type="ARBA" id="ARBA00022837"/>
    </source>
</evidence>
<proteinExistence type="predicted"/>
<keyword evidence="3" id="KW-0106">Calcium</keyword>
<dbReference type="InterPro" id="IPR015919">
    <property type="entry name" value="Cadherin-like_sf"/>
</dbReference>
<dbReference type="CDD" id="cd11304">
    <property type="entry name" value="Cadherin_repeat"/>
    <property type="match status" value="1"/>
</dbReference>
<sequence>MLIGLVWPGSVSAQTSAFCPTPFTATITSGGSATFDVSNCDGSFDGGMSDGPPATPPTSGTYVIGPNSGGFQQVTYTHDGISTDPTDSFTLLDEENDLVLFSITITPSNSAIVVTPASLPALTAGTPFSVTLASDGGQAPYSYALGSGALPAGLSLNAAGVLSGTPTARGGYSFGVRSEDSTGESVVKSYAGTVQNPSLTLVPATAIVQQGAAFSESLSTLGGVAPYSYQLETGSLPAGVMLSSAGVLSGSTAAPVGDYPVTIRVTDSSAGGGSYFEVEAFTLTVSQLPALSIGDVALAEGDAGTTAFEFTVNLSAPAGAGGVSFDIATADGTAVAGEDYVARSLGAQSIPAGASSYTFSVAVTGDTLNEADETFFVNVGNVSGAVVADGQGLGTILNDDPLPSLAIGDVTVVEGNTGMTIATFAVALNVASGRTVTVGYATADGTASAPADYLATSGTLTFAPGITSLPIAVSVVGDIVPEADETFFVNLGAPVNATLADAQGLGTIVDDDVPVEVGPPTLPSAAVAAGYSQSIVASGGTGPYTFAVSAGALPAGLSLATNGTLAGTPTAGGSFTFTVTATDSSPVPGPFTASRAYSISVAPAVLVLPTSMLPAGTLGVGYAAAITPASGGTAPYTYAVTSGTLPAGLAIDASSGAITGAPSALGDFDFSVTATDTSTGSGPYTVTQTYRITVVDAAPVANPVAFAVAYGAPATAVTLDITGGAATSVSLGTLPASGTAVATGTGITYQPAAGFAGTDAFTYLATNSGGTSAPALVTVTVSAPVVSIAPGVLPDLTVAQPYSQTLSASGAVAPYTFAVTAGALPAGLALSDAGALSGAPTAAGTFSIGIVATDANGQTGTRTYTLLVQSPQLGLTPGSGPLTAPYATPFSQAFGASGGVGPYGYSVTGALPPGLTFVGDTLSGTPTAPGSYAFDITVTDSGATGVGAPFSLTRSYTLEVPQPAITITPPALPDATAGVAYAQALSAGGGVAPYLFSVSGGALPAGLNLTGEGRLSGTPTATGTYTFSVAAADANGQSATRTYAMSVAVPALTMTPETLADSTAGSPYRQQFTAAGGIPGYRYMISAGVLPAGLALAQDTGVVSGTPTQAGRFSFSITATDSTGGTPGSVTVAYTLAVSAPLISIEPETLPQAQTTLAYSQTLVARGGTAPYTYGVASGALPAGLALSTGGVLSGAPTVAGSFTVSIQATDALGFTGTRTYVLGVIERPDPTRDPEVRGLLDAQAAATRRFATSQLDNFQQRLEQLHGGHASGVHSALAFTARELCAENRFHAPDSPCGMAARQRRQNEDVSGPFDDGGPGSGNAGAPAASGSGGRIGYWIGGTLRSGNHDGQAGARGFDFETEGVSAGADMRVHPLLVIGAGLGYGQDSTSIGRNGSHLRGNARTLALYASLQPGGTFFVDGVLGYQALSYDVDRFLAGGSIARGRRDGDQRMASIALGADLVGGQWQHTPYARVDAMRGTLDGYVEHGGGVHDLAYGEQDVDTTTGSLGLRSAFRRVTGWGAFAPQLRIEYQHDLDADATTSMQYADLLGPVYVTGVRGYDRSRLLLGFGASFQFTGYSLQFDYRGLVGSGEQRDSALQLMFRTGR</sequence>
<evidence type="ECO:0000313" key="6">
    <source>
        <dbReference type="EMBL" id="NYZ61326.1"/>
    </source>
</evidence>
<keyword evidence="1" id="KW-0732">Signal</keyword>
<dbReference type="GO" id="GO:0005509">
    <property type="term" value="F:calcium ion binding"/>
    <property type="evidence" value="ECO:0007669"/>
    <property type="project" value="InterPro"/>
</dbReference>
<dbReference type="SUPFAM" id="SSF141072">
    <property type="entry name" value="CalX-like"/>
    <property type="match status" value="2"/>
</dbReference>
<dbReference type="Pfam" id="PF03160">
    <property type="entry name" value="Calx-beta"/>
    <property type="match status" value="2"/>
</dbReference>
<dbReference type="SMART" id="SM00237">
    <property type="entry name" value="Calx_beta"/>
    <property type="match status" value="2"/>
</dbReference>
<gene>
    <name evidence="6" type="ORF">H0E82_00915</name>
</gene>
<evidence type="ECO:0000256" key="1">
    <source>
        <dbReference type="ARBA" id="ARBA00022729"/>
    </source>
</evidence>
<dbReference type="GO" id="GO:0007154">
    <property type="term" value="P:cell communication"/>
    <property type="evidence" value="ECO:0007669"/>
    <property type="project" value="InterPro"/>
</dbReference>
<dbReference type="InterPro" id="IPR003644">
    <property type="entry name" value="Calx_beta"/>
</dbReference>
<organism evidence="6 7">
    <name type="scientific">Luteimonas deserti</name>
    <dbReference type="NCBI Taxonomy" id="2752306"/>
    <lineage>
        <taxon>Bacteria</taxon>
        <taxon>Pseudomonadati</taxon>
        <taxon>Pseudomonadota</taxon>
        <taxon>Gammaproteobacteria</taxon>
        <taxon>Lysobacterales</taxon>
        <taxon>Lysobacteraceae</taxon>
        <taxon>Luteimonas</taxon>
    </lineage>
</organism>
<keyword evidence="7" id="KW-1185">Reference proteome</keyword>
<evidence type="ECO:0000256" key="4">
    <source>
        <dbReference type="SAM" id="MobiDB-lite"/>
    </source>
</evidence>
<dbReference type="SUPFAM" id="SSF49313">
    <property type="entry name" value="Cadherin-like"/>
    <property type="match status" value="6"/>
</dbReference>
<dbReference type="SUPFAM" id="SSF103515">
    <property type="entry name" value="Autotransporter"/>
    <property type="match status" value="1"/>
</dbReference>
<dbReference type="PANTHER" id="PTHR37494">
    <property type="entry name" value="HEMAGGLUTININ"/>
    <property type="match status" value="1"/>
</dbReference>
<protein>
    <submittedName>
        <fullName evidence="6">Putative Ig domain-containing protein</fullName>
    </submittedName>
</protein>
<evidence type="ECO:0000313" key="7">
    <source>
        <dbReference type="Proteomes" id="UP000589896"/>
    </source>
</evidence>
<dbReference type="Pfam" id="PF05345">
    <property type="entry name" value="He_PIG"/>
    <property type="match status" value="9"/>
</dbReference>
<comment type="caution">
    <text evidence="6">The sequence shown here is derived from an EMBL/GenBank/DDBJ whole genome shotgun (WGS) entry which is preliminary data.</text>
</comment>
<dbReference type="EMBL" id="JACCJZ010000004">
    <property type="protein sequence ID" value="NYZ61326.1"/>
    <property type="molecule type" value="Genomic_DNA"/>
</dbReference>
<feature type="domain" description="Autotransporter" evidence="5">
    <location>
        <begin position="1332"/>
        <end position="1608"/>
    </location>
</feature>
<dbReference type="Gene3D" id="2.60.40.2030">
    <property type="match status" value="2"/>
</dbReference>
<dbReference type="Gene3D" id="2.40.128.130">
    <property type="entry name" value="Autotransporter beta-domain"/>
    <property type="match status" value="1"/>
</dbReference>